<keyword evidence="3" id="KW-1185">Reference proteome</keyword>
<dbReference type="AlphaFoldDB" id="A0A402CHZ2"/>
<protein>
    <submittedName>
        <fullName evidence="2">Uncharacterized protein</fullName>
    </submittedName>
</protein>
<proteinExistence type="predicted"/>
<evidence type="ECO:0000313" key="3">
    <source>
        <dbReference type="Proteomes" id="UP000287519"/>
    </source>
</evidence>
<dbReference type="Proteomes" id="UP000287519">
    <property type="component" value="Unassembled WGS sequence"/>
</dbReference>
<name>A0A402CHZ2_RHOWR</name>
<reference evidence="2 3" key="1">
    <citation type="submission" date="2018-11" db="EMBL/GenBank/DDBJ databases">
        <title>Microbial catabolism of amino acid.</title>
        <authorList>
            <person name="Hibi M."/>
            <person name="Ogawa J."/>
        </authorList>
    </citation>
    <scope>NUCLEOTIDE SEQUENCE [LARGE SCALE GENOMIC DNA]</scope>
    <source>
        <strain evidence="2 3">C31-06</strain>
    </source>
</reference>
<accession>A0A402CHZ2</accession>
<organism evidence="2 3">
    <name type="scientific">Rhodococcus wratislaviensis</name>
    <name type="common">Tsukamurella wratislaviensis</name>
    <dbReference type="NCBI Taxonomy" id="44752"/>
    <lineage>
        <taxon>Bacteria</taxon>
        <taxon>Bacillati</taxon>
        <taxon>Actinomycetota</taxon>
        <taxon>Actinomycetes</taxon>
        <taxon>Mycobacteriales</taxon>
        <taxon>Nocardiaceae</taxon>
        <taxon>Rhodococcus</taxon>
    </lineage>
</organism>
<comment type="caution">
    <text evidence="2">The sequence shown here is derived from an EMBL/GenBank/DDBJ whole genome shotgun (WGS) entry which is preliminary data.</text>
</comment>
<evidence type="ECO:0000313" key="2">
    <source>
        <dbReference type="EMBL" id="GCE43246.1"/>
    </source>
</evidence>
<feature type="compositionally biased region" description="Basic and acidic residues" evidence="1">
    <location>
        <begin position="436"/>
        <end position="447"/>
    </location>
</feature>
<feature type="region of interest" description="Disordered" evidence="1">
    <location>
        <begin position="402"/>
        <end position="459"/>
    </location>
</feature>
<dbReference type="AntiFam" id="ANF00178">
    <property type="entry name" value="Shadow ORF (opposite dhbF)"/>
</dbReference>
<sequence length="707" mass="77606">MPFDTGYRHEGGAFGVGQDVDVADYAIGVAGDRLQDSAESFAESTNRAGVEQVGGEPEGHGDAGRDAVGVDGLRRGDAQVESFDPGGFGRVAALEQHLDDRRVGGRITDRERPDHPLERDVTVLERLPVDVANVTEMLGEGRVRFGAGPEHDEVLPTVHCGRRPDRDLRGAGEPAQQHGRGRVQNAERGGVVFVCQRPQSAVSLGPDRDVDAVDVPGLRGRPGPIGWQVQHLGHPRQPIGPVREVVRLAASPLTFAGGRLVNGREPGLRIRRDEFFQEFDEVPVVPSQRRILVPVRVGPEIDEDLRRRPTRIHVDEEVFHRARRDDVVFADQGAEHHVLVEQHDVDHGSVQFRHTAGAGVAADVLDAAPLMPQRAHQLSPDLRHEVRDRCILVDGDRQRCDADRHPAGIAQQRRGPPGHRNIDEDFGFRRGPRQVAGERGDDRDGRRGGRLAVGTLDAGRGRLGQQRTLDLAPGECGCGRVGQRRPADSLDARGPVLPIGHEAIGRPVEGVDVVQCAQRRGPARIRFATRDRGRIPVRDAVDQRHGTVAVERDVVNAAVPQVVRLAHAQDRRLEQPIGFEVEWGLVVPVHPFVRSGDRVVVAAKVDERDGRVGGGVHVLHRPAVDLDDLEERRLELAGHHDGLASQQVDVEVAVQLHVVRYRDRHRGVELLREPGGTLRRGQRERGRLRIVCSRLSRVWGLHGGSSP</sequence>
<feature type="region of interest" description="Disordered" evidence="1">
    <location>
        <begin position="37"/>
        <end position="70"/>
    </location>
</feature>
<dbReference type="EMBL" id="BHYM01000068">
    <property type="protein sequence ID" value="GCE43246.1"/>
    <property type="molecule type" value="Genomic_DNA"/>
</dbReference>
<evidence type="ECO:0000256" key="1">
    <source>
        <dbReference type="SAM" id="MobiDB-lite"/>
    </source>
</evidence>
<feature type="region of interest" description="Disordered" evidence="1">
    <location>
        <begin position="148"/>
        <end position="183"/>
    </location>
</feature>
<gene>
    <name evidence="2" type="ORF">Rhow_007375</name>
</gene>